<dbReference type="Pfam" id="PF00320">
    <property type="entry name" value="GATA"/>
    <property type="match status" value="1"/>
</dbReference>
<dbReference type="SMART" id="SM00401">
    <property type="entry name" value="ZnF_GATA"/>
    <property type="match status" value="1"/>
</dbReference>
<feature type="region of interest" description="Disordered" evidence="9">
    <location>
        <begin position="346"/>
        <end position="373"/>
    </location>
</feature>
<dbReference type="InterPro" id="IPR013088">
    <property type="entry name" value="Znf_NHR/GATA"/>
</dbReference>
<dbReference type="InterPro" id="IPR039355">
    <property type="entry name" value="Transcription_factor_GATA"/>
</dbReference>
<comment type="subcellular location">
    <subcellularLocation>
        <location evidence="1">Nucleus</location>
    </subcellularLocation>
</comment>
<evidence type="ECO:0000256" key="7">
    <source>
        <dbReference type="ARBA" id="ARBA00023242"/>
    </source>
</evidence>
<evidence type="ECO:0000256" key="5">
    <source>
        <dbReference type="ARBA" id="ARBA00023015"/>
    </source>
</evidence>
<evidence type="ECO:0000256" key="8">
    <source>
        <dbReference type="PROSITE-ProRule" id="PRU00094"/>
    </source>
</evidence>
<dbReference type="CDD" id="cd00202">
    <property type="entry name" value="ZnF_GATA"/>
    <property type="match status" value="1"/>
</dbReference>
<keyword evidence="11" id="KW-1185">Reference proteome</keyword>
<dbReference type="PRINTS" id="PR00619">
    <property type="entry name" value="GATAZNFINGER"/>
</dbReference>
<dbReference type="InterPro" id="IPR000679">
    <property type="entry name" value="Znf_GATA"/>
</dbReference>
<proteinExistence type="predicted"/>
<keyword evidence="2" id="KW-0479">Metal-binding</keyword>
<dbReference type="Gene3D" id="3.30.50.10">
    <property type="entry name" value="Erythroid Transcription Factor GATA-1, subunit A"/>
    <property type="match status" value="1"/>
</dbReference>
<evidence type="ECO:0000313" key="12">
    <source>
        <dbReference type="WBParaSite" id="ACAC_0000752101-mRNA-1"/>
    </source>
</evidence>
<evidence type="ECO:0000256" key="9">
    <source>
        <dbReference type="SAM" id="MobiDB-lite"/>
    </source>
</evidence>
<keyword evidence="5" id="KW-0805">Transcription regulation</keyword>
<dbReference type="GO" id="GO:0005634">
    <property type="term" value="C:nucleus"/>
    <property type="evidence" value="ECO:0007669"/>
    <property type="project" value="UniProtKB-SubCell"/>
</dbReference>
<dbReference type="GO" id="GO:0008270">
    <property type="term" value="F:zinc ion binding"/>
    <property type="evidence" value="ECO:0007669"/>
    <property type="project" value="UniProtKB-KW"/>
</dbReference>
<evidence type="ECO:0000256" key="2">
    <source>
        <dbReference type="ARBA" id="ARBA00022723"/>
    </source>
</evidence>
<dbReference type="GO" id="GO:0000978">
    <property type="term" value="F:RNA polymerase II cis-regulatory region sequence-specific DNA binding"/>
    <property type="evidence" value="ECO:0007669"/>
    <property type="project" value="TreeGrafter"/>
</dbReference>
<reference evidence="12" key="2">
    <citation type="submission" date="2017-02" db="UniProtKB">
        <authorList>
            <consortium name="WormBaseParasite"/>
        </authorList>
    </citation>
    <scope>IDENTIFICATION</scope>
</reference>
<protein>
    <submittedName>
        <fullName evidence="12">GATA-type domain-containing protein</fullName>
    </submittedName>
</protein>
<reference evidence="11" key="1">
    <citation type="submission" date="2012-09" db="EMBL/GenBank/DDBJ databases">
        <authorList>
            <person name="Martin A.A."/>
        </authorList>
    </citation>
    <scope>NUCLEOTIDE SEQUENCE</scope>
</reference>
<organism evidence="11 12">
    <name type="scientific">Angiostrongylus cantonensis</name>
    <name type="common">Rat lungworm</name>
    <dbReference type="NCBI Taxonomy" id="6313"/>
    <lineage>
        <taxon>Eukaryota</taxon>
        <taxon>Metazoa</taxon>
        <taxon>Ecdysozoa</taxon>
        <taxon>Nematoda</taxon>
        <taxon>Chromadorea</taxon>
        <taxon>Rhabditida</taxon>
        <taxon>Rhabditina</taxon>
        <taxon>Rhabditomorpha</taxon>
        <taxon>Strongyloidea</taxon>
        <taxon>Metastrongylidae</taxon>
        <taxon>Angiostrongylus</taxon>
    </lineage>
</organism>
<evidence type="ECO:0000256" key="6">
    <source>
        <dbReference type="ARBA" id="ARBA00023163"/>
    </source>
</evidence>
<dbReference type="GO" id="GO:0000122">
    <property type="term" value="P:negative regulation of transcription by RNA polymerase II"/>
    <property type="evidence" value="ECO:0007669"/>
    <property type="project" value="TreeGrafter"/>
</dbReference>
<feature type="region of interest" description="Disordered" evidence="9">
    <location>
        <begin position="1"/>
        <end position="30"/>
    </location>
</feature>
<evidence type="ECO:0000256" key="3">
    <source>
        <dbReference type="ARBA" id="ARBA00022771"/>
    </source>
</evidence>
<dbReference type="GO" id="GO:0045165">
    <property type="term" value="P:cell fate commitment"/>
    <property type="evidence" value="ECO:0007669"/>
    <property type="project" value="TreeGrafter"/>
</dbReference>
<evidence type="ECO:0000256" key="4">
    <source>
        <dbReference type="ARBA" id="ARBA00022833"/>
    </source>
</evidence>
<sequence length="501" mass="55306">MTLVAPPPQQCASMPSPTSLPNGVAPSPPPPCSGCIKLHADIKQNMQQMMDKFDLIYMRLESLMNEKEKDRLIVHDQEMSESGSDDKDVPSPADSRASPNTTQGSRKRKPNKDTVHRVADDAMQSNSIAVVRHLIVVSVLNWPLNISALLSLYTRGRYTVDNLPKVSEIPAVSATSSASVSTTTSSFVDNIGFLSGQMMDPLAQQQQLLQFIMQQSLAGAGAHPAPTSASQAPAPSLSTMAASGPVVKTEQPDPQVLMEQLQQQFKEKFEDEESNASVSRCSNCMTTKTTAWRRDMAGKLVCNACGLYYRLHRLHIETLLNGVERANEPSMVFSLYVFEDYQVTGTTGLNDDDDDDDDDDGDDNGRRGTRPCVVSNDDDDDYWRADGRLSAVVRPLDVMYSPPYRVESSSVERSLNGANTPGDVLLNRTTHRPVHMRKDFIQQRFRRKTKEEEVNSPSAVLNSLFNMSQLAGNANPTAFSFLEQFNHINSLQEQMNSTAPV</sequence>
<dbReference type="STRING" id="6313.A0A0K0DAZ0"/>
<evidence type="ECO:0000313" key="11">
    <source>
        <dbReference type="Proteomes" id="UP000035642"/>
    </source>
</evidence>
<name>A0A0K0DAZ0_ANGCA</name>
<keyword evidence="3 8" id="KW-0863">Zinc-finger</keyword>
<dbReference type="PANTHER" id="PTHR10071:SF281">
    <property type="entry name" value="BOX A-BINDING FACTOR-RELATED"/>
    <property type="match status" value="1"/>
</dbReference>
<dbReference type="SUPFAM" id="SSF57716">
    <property type="entry name" value="Glucocorticoid receptor-like (DNA-binding domain)"/>
    <property type="match status" value="1"/>
</dbReference>
<dbReference type="GO" id="GO:0045944">
    <property type="term" value="P:positive regulation of transcription by RNA polymerase II"/>
    <property type="evidence" value="ECO:0007669"/>
    <property type="project" value="TreeGrafter"/>
</dbReference>
<dbReference type="GO" id="GO:0000981">
    <property type="term" value="F:DNA-binding transcription factor activity, RNA polymerase II-specific"/>
    <property type="evidence" value="ECO:0007669"/>
    <property type="project" value="TreeGrafter"/>
</dbReference>
<dbReference type="PROSITE" id="PS00344">
    <property type="entry name" value="GATA_ZN_FINGER_1"/>
    <property type="match status" value="1"/>
</dbReference>
<evidence type="ECO:0000259" key="10">
    <source>
        <dbReference type="PROSITE" id="PS50114"/>
    </source>
</evidence>
<keyword evidence="4" id="KW-0862">Zinc</keyword>
<feature type="compositionally biased region" description="Acidic residues" evidence="9">
    <location>
        <begin position="350"/>
        <end position="362"/>
    </location>
</feature>
<feature type="domain" description="GATA-type" evidence="10">
    <location>
        <begin position="275"/>
        <end position="312"/>
    </location>
</feature>
<keyword evidence="7" id="KW-0539">Nucleus</keyword>
<feature type="compositionally biased region" description="Basic and acidic residues" evidence="9">
    <location>
        <begin position="78"/>
        <end position="89"/>
    </location>
</feature>
<feature type="region of interest" description="Disordered" evidence="9">
    <location>
        <begin position="78"/>
        <end position="113"/>
    </location>
</feature>
<feature type="compositionally biased region" description="Polar residues" evidence="9">
    <location>
        <begin position="10"/>
        <end position="21"/>
    </location>
</feature>
<accession>A0A0K0DAZ0</accession>
<dbReference type="Proteomes" id="UP000035642">
    <property type="component" value="Unassembled WGS sequence"/>
</dbReference>
<dbReference type="AlphaFoldDB" id="A0A0K0DAZ0"/>
<dbReference type="PROSITE" id="PS50114">
    <property type="entry name" value="GATA_ZN_FINGER_2"/>
    <property type="match status" value="1"/>
</dbReference>
<evidence type="ECO:0000256" key="1">
    <source>
        <dbReference type="ARBA" id="ARBA00004123"/>
    </source>
</evidence>
<dbReference type="WBParaSite" id="ACAC_0000752101-mRNA-1">
    <property type="protein sequence ID" value="ACAC_0000752101-mRNA-1"/>
    <property type="gene ID" value="ACAC_0000752101"/>
</dbReference>
<keyword evidence="6" id="KW-0804">Transcription</keyword>
<dbReference type="PANTHER" id="PTHR10071">
    <property type="entry name" value="TRANSCRIPTION FACTOR GATA FAMILY MEMBER"/>
    <property type="match status" value="1"/>
</dbReference>